<dbReference type="GO" id="GO:0005576">
    <property type="term" value="C:extracellular region"/>
    <property type="evidence" value="ECO:0007669"/>
    <property type="project" value="UniProtKB-SubCell"/>
</dbReference>
<gene>
    <name evidence="8" type="ORF">V7S43_012176</name>
</gene>
<keyword evidence="4 6" id="KW-0928">Hypersensitive response elicitation</keyword>
<dbReference type="Proteomes" id="UP001632037">
    <property type="component" value="Unassembled WGS sequence"/>
</dbReference>
<comment type="function">
    <text evidence="6">Induces local and distal defense responses (incompatible hypersensitive reaction) in plants from the solanaceae and cruciferae families. Elicits leaf necrosis and causes the accumulation of pathogenesis-related proteins. Might interact with the lipidic molecules of the plasma membrane.</text>
</comment>
<reference evidence="8 9" key="1">
    <citation type="submission" date="2024-09" db="EMBL/GenBank/DDBJ databases">
        <title>Genome sequencing and assembly of Phytophthora oleae, isolate VK10A, causative agent of rot of olive drupes.</title>
        <authorList>
            <person name="Conti Taguali S."/>
            <person name="Riolo M."/>
            <person name="La Spada F."/>
            <person name="Cacciola S.O."/>
            <person name="Dionisio G."/>
        </authorList>
    </citation>
    <scope>NUCLEOTIDE SEQUENCE [LARGE SCALE GENOMIC DNA]</scope>
    <source>
        <strain evidence="8 9">VK10A</strain>
    </source>
</reference>
<comment type="similarity">
    <text evidence="2 6">Belongs to the elicitin family.</text>
</comment>
<dbReference type="InterPro" id="IPR036470">
    <property type="entry name" value="Elicitin_sf"/>
</dbReference>
<dbReference type="SUPFAM" id="SSF48647">
    <property type="entry name" value="Fungal elicitin"/>
    <property type="match status" value="1"/>
</dbReference>
<dbReference type="PRINTS" id="PR00948">
    <property type="entry name" value="ELICITIN"/>
</dbReference>
<dbReference type="Gene3D" id="1.10.239.10">
    <property type="entry name" value="Elicitin domain"/>
    <property type="match status" value="1"/>
</dbReference>
<keyword evidence="7" id="KW-0732">Signal</keyword>
<name>A0ABD3F7S3_9STRA</name>
<feature type="chain" id="PRO_5044776391" description="Elicitin" evidence="7">
    <location>
        <begin position="21"/>
        <end position="112"/>
    </location>
</feature>
<evidence type="ECO:0000313" key="8">
    <source>
        <dbReference type="EMBL" id="KAL3662773.1"/>
    </source>
</evidence>
<accession>A0ABD3F7S3</accession>
<keyword evidence="5 6" id="KW-1015">Disulfide bond</keyword>
<comment type="caution">
    <text evidence="8">The sequence shown here is derived from an EMBL/GenBank/DDBJ whole genome shotgun (WGS) entry which is preliminary data.</text>
</comment>
<feature type="signal peptide" evidence="7">
    <location>
        <begin position="1"/>
        <end position="20"/>
    </location>
</feature>
<evidence type="ECO:0000256" key="4">
    <source>
        <dbReference type="ARBA" id="ARBA00022978"/>
    </source>
</evidence>
<dbReference type="GO" id="GO:0052040">
    <property type="term" value="P:symbiont-mediated perturbation of host programmed cell death"/>
    <property type="evidence" value="ECO:0007669"/>
    <property type="project" value="UniProtKB-UniRule"/>
</dbReference>
<dbReference type="EMBL" id="JBIMZQ010000030">
    <property type="protein sequence ID" value="KAL3662773.1"/>
    <property type="molecule type" value="Genomic_DNA"/>
</dbReference>
<dbReference type="AlphaFoldDB" id="A0ABD3F7S3"/>
<dbReference type="InterPro" id="IPR002200">
    <property type="entry name" value="Elicitin"/>
</dbReference>
<sequence>MNVFSFIAVLAIVIIGSANASGSSSGSGNSTLQQSSAFVTLASLLNLSTFSGCATDSGYSHKTSTALPSDAEYSLIKSVISLNPPDCIMTVPTNGLTLNVYSLANGFSAKCW</sequence>
<evidence type="ECO:0000313" key="9">
    <source>
        <dbReference type="Proteomes" id="UP001632037"/>
    </source>
</evidence>
<evidence type="ECO:0000256" key="7">
    <source>
        <dbReference type="SAM" id="SignalP"/>
    </source>
</evidence>
<proteinExistence type="inferred from homology"/>
<evidence type="ECO:0000256" key="1">
    <source>
        <dbReference type="ARBA" id="ARBA00004613"/>
    </source>
</evidence>
<comment type="subcellular location">
    <subcellularLocation>
        <location evidence="1 6">Secreted</location>
    </subcellularLocation>
</comment>
<organism evidence="8 9">
    <name type="scientific">Phytophthora oleae</name>
    <dbReference type="NCBI Taxonomy" id="2107226"/>
    <lineage>
        <taxon>Eukaryota</taxon>
        <taxon>Sar</taxon>
        <taxon>Stramenopiles</taxon>
        <taxon>Oomycota</taxon>
        <taxon>Peronosporomycetes</taxon>
        <taxon>Peronosporales</taxon>
        <taxon>Peronosporaceae</taxon>
        <taxon>Phytophthora</taxon>
    </lineage>
</organism>
<evidence type="ECO:0000256" key="2">
    <source>
        <dbReference type="ARBA" id="ARBA00009544"/>
    </source>
</evidence>
<dbReference type="Pfam" id="PF00964">
    <property type="entry name" value="Elicitin"/>
    <property type="match status" value="1"/>
</dbReference>
<dbReference type="SMART" id="SM01187">
    <property type="entry name" value="Elicitin"/>
    <property type="match status" value="1"/>
</dbReference>
<evidence type="ECO:0000256" key="3">
    <source>
        <dbReference type="ARBA" id="ARBA00022525"/>
    </source>
</evidence>
<evidence type="ECO:0000256" key="5">
    <source>
        <dbReference type="ARBA" id="ARBA00023157"/>
    </source>
</evidence>
<keyword evidence="3 6" id="KW-0964">Secreted</keyword>
<keyword evidence="9" id="KW-1185">Reference proteome</keyword>
<evidence type="ECO:0000256" key="6">
    <source>
        <dbReference type="RuleBase" id="RU368111"/>
    </source>
</evidence>
<protein>
    <recommendedName>
        <fullName evidence="6">Elicitin</fullName>
    </recommendedName>
</protein>